<dbReference type="SUPFAM" id="SSF143744">
    <property type="entry name" value="GlcG-like"/>
    <property type="match status" value="1"/>
</dbReference>
<protein>
    <submittedName>
        <fullName evidence="1">Uncharacterized protein (UPF0303 family)</fullName>
    </submittedName>
</protein>
<keyword evidence="2" id="KW-1185">Reference proteome</keyword>
<comment type="caution">
    <text evidence="1">The sequence shown here is derived from an EMBL/GenBank/DDBJ whole genome shotgun (WGS) entry which is preliminary data.</text>
</comment>
<dbReference type="Proteomes" id="UP000542776">
    <property type="component" value="Unassembled WGS sequence"/>
</dbReference>
<dbReference type="RefSeq" id="WP_183199196.1">
    <property type="nucleotide sequence ID" value="NZ_JACIEK010000002.1"/>
</dbReference>
<dbReference type="Gene3D" id="3.30.450.150">
    <property type="entry name" value="Haem-degrading domain"/>
    <property type="match status" value="1"/>
</dbReference>
<dbReference type="InterPro" id="IPR038084">
    <property type="entry name" value="PduO/GlcC-like_sf"/>
</dbReference>
<organism evidence="1 2">
    <name type="scientific">Aureimonas pseudogalii</name>
    <dbReference type="NCBI Taxonomy" id="1744844"/>
    <lineage>
        <taxon>Bacteria</taxon>
        <taxon>Pseudomonadati</taxon>
        <taxon>Pseudomonadota</taxon>
        <taxon>Alphaproteobacteria</taxon>
        <taxon>Hyphomicrobiales</taxon>
        <taxon>Aurantimonadaceae</taxon>
        <taxon>Aureimonas</taxon>
    </lineage>
</organism>
<evidence type="ECO:0000313" key="1">
    <source>
        <dbReference type="EMBL" id="MBB3997647.1"/>
    </source>
</evidence>
<evidence type="ECO:0000313" key="2">
    <source>
        <dbReference type="Proteomes" id="UP000542776"/>
    </source>
</evidence>
<proteinExistence type="predicted"/>
<dbReference type="EMBL" id="JACIEK010000002">
    <property type="protein sequence ID" value="MBB3997647.1"/>
    <property type="molecule type" value="Genomic_DNA"/>
</dbReference>
<gene>
    <name evidence="1" type="ORF">GGR04_001483</name>
</gene>
<accession>A0A7W6EE43</accession>
<dbReference type="AlphaFoldDB" id="A0A7W6EE43"/>
<name>A0A7W6EE43_9HYPH</name>
<reference evidence="1 2" key="1">
    <citation type="submission" date="2020-08" db="EMBL/GenBank/DDBJ databases">
        <title>Genomic Encyclopedia of Type Strains, Phase IV (KMG-IV): sequencing the most valuable type-strain genomes for metagenomic binning, comparative biology and taxonomic classification.</title>
        <authorList>
            <person name="Goeker M."/>
        </authorList>
    </citation>
    <scope>NUCLEOTIDE SEQUENCE [LARGE SCALE GENOMIC DNA]</scope>
    <source>
        <strain evidence="1 2">DSM 102238</strain>
    </source>
</reference>
<sequence>MSIRFGASVRSRRASTIVRSPCRLCEAKGVEFAARPASGGDFAASGGAVPIVLRRSGMVGVATIGRLSDTQDHALVAAPLRGLRESQRRSDASA</sequence>
<dbReference type="InterPro" id="IPR005624">
    <property type="entry name" value="PduO/GlcC-like"/>
</dbReference>
<dbReference type="Pfam" id="PF03928">
    <property type="entry name" value="HbpS-like"/>
    <property type="match status" value="1"/>
</dbReference>